<dbReference type="Proteomes" id="UP000774326">
    <property type="component" value="Unassembled WGS sequence"/>
</dbReference>
<reference evidence="1" key="2">
    <citation type="submission" date="2021-01" db="EMBL/GenBank/DDBJ databases">
        <authorList>
            <person name="Schikora-Tamarit M.A."/>
        </authorList>
    </citation>
    <scope>NUCLEOTIDE SEQUENCE</scope>
    <source>
        <strain evidence="1">CBS2887</strain>
    </source>
</reference>
<accession>A0A9P8TM99</accession>
<dbReference type="EMBL" id="JAEUBG010003099">
    <property type="protein sequence ID" value="KAH3683496.1"/>
    <property type="molecule type" value="Genomic_DNA"/>
</dbReference>
<evidence type="ECO:0000313" key="1">
    <source>
        <dbReference type="EMBL" id="KAH3683496.1"/>
    </source>
</evidence>
<comment type="caution">
    <text evidence="1">The sequence shown here is derived from an EMBL/GenBank/DDBJ whole genome shotgun (WGS) entry which is preliminary data.</text>
</comment>
<sequence>MGLEVEVEVELKLTVDTVDDENSQYVAAVAVGKAEEGIAVDRKRPVDSLDGSLGQVAAGRSGAGSMDVAVAAARCK</sequence>
<proteinExistence type="predicted"/>
<organism evidence="1 2">
    <name type="scientific">Wickerhamomyces pijperi</name>
    <name type="common">Yeast</name>
    <name type="synonym">Pichia pijperi</name>
    <dbReference type="NCBI Taxonomy" id="599730"/>
    <lineage>
        <taxon>Eukaryota</taxon>
        <taxon>Fungi</taxon>
        <taxon>Dikarya</taxon>
        <taxon>Ascomycota</taxon>
        <taxon>Saccharomycotina</taxon>
        <taxon>Saccharomycetes</taxon>
        <taxon>Phaffomycetales</taxon>
        <taxon>Wickerhamomycetaceae</taxon>
        <taxon>Wickerhamomyces</taxon>
    </lineage>
</organism>
<dbReference type="AlphaFoldDB" id="A0A9P8TM99"/>
<name>A0A9P8TM99_WICPI</name>
<evidence type="ECO:0000313" key="2">
    <source>
        <dbReference type="Proteomes" id="UP000774326"/>
    </source>
</evidence>
<gene>
    <name evidence="1" type="ORF">WICPIJ_005529</name>
</gene>
<keyword evidence="2" id="KW-1185">Reference proteome</keyword>
<protein>
    <submittedName>
        <fullName evidence="1">Uncharacterized protein</fullName>
    </submittedName>
</protein>
<reference evidence="1" key="1">
    <citation type="journal article" date="2021" name="Open Biol.">
        <title>Shared evolutionary footprints suggest mitochondrial oxidative damage underlies multiple complex I losses in fungi.</title>
        <authorList>
            <person name="Schikora-Tamarit M.A."/>
            <person name="Marcet-Houben M."/>
            <person name="Nosek J."/>
            <person name="Gabaldon T."/>
        </authorList>
    </citation>
    <scope>NUCLEOTIDE SEQUENCE</scope>
    <source>
        <strain evidence="1">CBS2887</strain>
    </source>
</reference>